<dbReference type="EMBL" id="KE145359">
    <property type="protein sequence ID" value="EPE32355.1"/>
    <property type="molecule type" value="Genomic_DNA"/>
</dbReference>
<keyword evidence="1" id="KW-0812">Transmembrane</keyword>
<dbReference type="PANTHER" id="PTHR12526:SF630">
    <property type="entry name" value="GLYCOSYLTRANSFERASE"/>
    <property type="match status" value="1"/>
</dbReference>
<protein>
    <submittedName>
        <fullName evidence="2">UDP-Glycosyltransferase/glycogen phosphorylase</fullName>
    </submittedName>
</protein>
<dbReference type="STRING" id="1116229.S3D3K8"/>
<dbReference type="SUPFAM" id="SSF53756">
    <property type="entry name" value="UDP-Glycosyltransferase/glycogen phosphorylase"/>
    <property type="match status" value="1"/>
</dbReference>
<dbReference type="HOGENOM" id="CLU_000654_0_0_1"/>
<dbReference type="eggNOG" id="ENOG502QUAK">
    <property type="taxonomic scope" value="Eukaryota"/>
</dbReference>
<keyword evidence="3" id="KW-1185">Reference proteome</keyword>
<feature type="transmembrane region" description="Helical" evidence="1">
    <location>
        <begin position="1306"/>
        <end position="1327"/>
    </location>
</feature>
<proteinExistence type="predicted"/>
<feature type="transmembrane region" description="Helical" evidence="1">
    <location>
        <begin position="924"/>
        <end position="949"/>
    </location>
</feature>
<evidence type="ECO:0000313" key="2">
    <source>
        <dbReference type="EMBL" id="EPE32355.1"/>
    </source>
</evidence>
<dbReference type="Proteomes" id="UP000016922">
    <property type="component" value="Unassembled WGS sequence"/>
</dbReference>
<keyword evidence="2" id="KW-0808">Transferase</keyword>
<dbReference type="Gene3D" id="3.40.50.2000">
    <property type="entry name" value="Glycogen Phosphorylase B"/>
    <property type="match status" value="1"/>
</dbReference>
<dbReference type="GeneID" id="19466541"/>
<dbReference type="RefSeq" id="XP_008080367.1">
    <property type="nucleotide sequence ID" value="XM_008082176.1"/>
</dbReference>
<dbReference type="GO" id="GO:0016740">
    <property type="term" value="F:transferase activity"/>
    <property type="evidence" value="ECO:0007669"/>
    <property type="project" value="UniProtKB-KW"/>
</dbReference>
<feature type="transmembrane region" description="Helical" evidence="1">
    <location>
        <begin position="990"/>
        <end position="1014"/>
    </location>
</feature>
<feature type="transmembrane region" description="Helical" evidence="1">
    <location>
        <begin position="1246"/>
        <end position="1264"/>
    </location>
</feature>
<sequence>MAAITGVASGDYTDLFIDWWQFILIAFILLSLGIGASFISYTVFIKLRERWTKHRSTPRRASASVRAFMNGAAQTLSHRRIERIQGRPGSYGVYLGEFASPPTQYQIRLLAQWDLLIFDPLRPGIVEAMLSGRYSLPSQALARLDVRTVAGVVDVEALICITEWLQNLMETCKVISSHNNIISGVLISNWENQLTVPLLKEFLYLVDSLGLCAYLEAAAPVFLFDAELANLDEVKGIVIRNGTISPNGEERDAFQMSAMRPTIKAFVSQACLRSFVVLLWETLDQDALPLNAVVKRSYQWSRFYSAIPWIGSENALESAELCLKQIEPLGAFDWLKELKVMQFHNKWRSNCTIHPHYIVESTLPVKKLQELLSDLPAAASNDPCLLYDENAFERATISSTGTYDGESINGWSSDSMKSIIDGGVSTPTVSLSSASLSVGSLTWLSLWDQSTGNPISKSPSGLSYDYLGCFPLGLEISNKAFLEVMQYQSRFKGMNLLEDMKLPTIHGIGKSMSEFCDFLEDENLDHLSDCLNAMADLAHLLSQATSDGSDLRIHIGLDQGFQVRPGVRFWGVYSLDEEQVLDIFLSRNVPDFATAILHTFLSSRGFSRYQCFQAELCYSGWLKRLDRSSNLSPRIQHDLTLLSPTELLGFLQMLNLTTATGDSSLLNLIRLACENQLLDCTDFAQIKEVGTTGYLSGRESACDLIRSRVEWYQQMGCHHPSFSSCLDNFLRIDRVITKILRERNFAILSEITDGLAEAFEVDCIDSRVDMIAFSVFCAMRRHAFDEAYMEVTDRNTLFNDQSDQAAAFAELFATGARCEAYFDLTPSAFGKLLSDRYRAYHHRAGYEPPIWSDMNPTTQSAYAAAKIDVDPDTKMSSMSMHQRATFLSVFAIPALLDIILLTTTGRGLYLSGSMSDDEKHSATLALMISLLISGAVGTWITCGGSYYLISMAFSAMNMFVMTRLVGGLAFTLAIATIGLIAVSATNGFNAGIVFFLYLVALTTYLCLLATLANFQYPGSGFLSGRPVIVMVVPFLFISPVVAIWVPNRDIYIYVSVLYAFLFLLTLGVRHTGSKWTTWYLEIEKLTDQNLREWYLQTQKDGNEKDLAGMTDPAVLKVARTAMTKAVTDARKRFQRKKCGDPLVLALAKSYDATVFLLEWYSGYSGTPLPIPYSSTWNMQTKVALQTLTQLQTGMRLHNAFIHWRQAGDEVGCSILYFIVALLDKWSSLLDGGQLLGLSANNTKYRMPVGFALAYYLIGAVLLDLNATKLHKMTAAGQNMLIGDVKSIPEAVRREVTARRNLYWTMLCRYLGMHVWSLAIASVLLWIFDSTKESTILFLSYILAYTGLLWYQYTKIFAGPRSLKPLLAAVIVGLPLGQVLRYHFQDFMYCDTVTLGVATWTAAFLSLYYARIKMKEVHKEQTSTTLTWHDDTVSRIGGYHAFTDPGQDPLFSQEELQIIFNNLRSMRKEERYRLDPQGNPGIDIKGVIFQALEQYREPRTALAKFAAEAFPEATELLELTISAFDRGTVIVDCVSMKAMNGVAQNVKALSLFFDGRLHLLVGCAMMDSEPQEKLIHNFCRSTAEIILHGIAETFMGMNHDDSSLSESLIVAATQSKKIRYSPVSSCIREYLATSEPNSTQAKSLSKHLETRSLNYLSLQIQTETAWDELPRDIRDLVIRRCTGQEAVSTRSQNEWLVFNKALKLPVKTFLTRCNYGAYVTMACRKYSLGSRDDDLDESLHHQDSLESLRFLRVVQPIEQRTIREILQDTKAPISTIYHKIGVCLKLMAIAFVAEPEFQRELTYALSSSSRFVACTTMFLATGIWTYTKWLQSMIMPIFLLHGRKNVGTFWSRIGGTTVTLKRQKISIENTDGFSTAFVHAPYGTGGTFKVHQYIGKLDKEPEDNAKLQRVSTYSSSKLLLRREEFNNGAKINVYRYEYPDKSETEKRKRLCRAHNPRIPISRKCVEGKNEFEDVQFNSRGLIQSGSHILNGSLVRFNCHYRQGSDFEDELLRAEFALPHLTCTVSWSAPPATHQERLDKWIPHSQVTEATFVLDSDVYESHWTYDHKFHPTIHTTLNGEDIDTPPIIQWDHLGVLKKPTKSSFSFDDPLVNFKSLTPHALPQWMGVNTHRNRVSTSRARSKLWTAWKSKPGFDGVIMRYLDEQLLRREPLLRPYWRRRDRGNLIGAETFLNENADAIMATVDLDNSISGWAPLAMKIGDLYSFGQGGDANSRTRKKAPDFDNGELQVLALDSGTWPNEGGGVSACRRDMINNLRSVNWHMIAESANDSGLPKHQTEMNVRSLKVIPLWGLDFMTPTHGLFKDRLDAEVEHIPRYATKLDVKSNFLPILAALVKGARTSNFSMADIAQTTRALVNLNTYFSDSKHWSAIWTSDVVKKAWRNLWISQDLVSPTPSETWFQTEIPSVAQLDAALDLWHRYLFIMSIPIPERIPAIFQASHHSVSASYGIVCKIKRGSTLQIWDHAISWRETNLYLSSDLCTMAPFVRNALLGLMKVTSQLILHHADTILPCADFFNPGWEVEIGSSQGRLEHRNTFKRKIDPVVNGIPDMSKFAPIKKITSELPTVTMLSHVWYAKDIKTAILAADIIVNEWGFTDYRLDIYGAVDKAPSYSTDCFEIIASKSLPRFVNMRGEANPSTVLAKTWVFLNSSISEGLPLALGEAALTGAPVVCTDVGASLRVLTDPDTGACYSAVVAPNDARNLARAQINFLALLDEWSSYAEDPSDFKCPTITDKPTPDEVAGITARMYAKTEQRRALGMRSREIVHKSFGGERYLREHEQMLWIGKARYDILHAPAQPKRPALRPAMPSGPVPSNVWNTAAIGPSTPLTRPQLSSTQTSSLMVPSLSATTLMSPGIRSLFDSGTTRASRASTLATPTTTKKVMPARVTLLRNEGRGGGGGQSMKIKRLAGEETFVSGVTAALRNV</sequence>
<dbReference type="Pfam" id="PF13692">
    <property type="entry name" value="Glyco_trans_1_4"/>
    <property type="match status" value="1"/>
</dbReference>
<feature type="transmembrane region" description="Helical" evidence="1">
    <location>
        <begin position="961"/>
        <end position="984"/>
    </location>
</feature>
<feature type="transmembrane region" description="Helical" evidence="1">
    <location>
        <begin position="1026"/>
        <end position="1044"/>
    </location>
</feature>
<gene>
    <name evidence="2" type="ORF">GLAREA_07488</name>
</gene>
<dbReference type="OMA" id="KVERWIP"/>
<evidence type="ECO:0000313" key="3">
    <source>
        <dbReference type="Proteomes" id="UP000016922"/>
    </source>
</evidence>
<evidence type="ECO:0000256" key="1">
    <source>
        <dbReference type="SAM" id="Phobius"/>
    </source>
</evidence>
<keyword evidence="1" id="KW-0472">Membrane</keyword>
<keyword evidence="1" id="KW-1133">Transmembrane helix</keyword>
<feature type="transmembrane region" description="Helical" evidence="1">
    <location>
        <begin position="884"/>
        <end position="904"/>
    </location>
</feature>
<feature type="transmembrane region" description="Helical" evidence="1">
    <location>
        <begin position="19"/>
        <end position="45"/>
    </location>
</feature>
<reference evidence="2 3" key="1">
    <citation type="journal article" date="2013" name="BMC Genomics">
        <title>Genomics-driven discovery of the pneumocandin biosynthetic gene cluster in the fungus Glarea lozoyensis.</title>
        <authorList>
            <person name="Chen L."/>
            <person name="Yue Q."/>
            <person name="Zhang X."/>
            <person name="Xiang M."/>
            <person name="Wang C."/>
            <person name="Li S."/>
            <person name="Che Y."/>
            <person name="Ortiz-Lopez F.J."/>
            <person name="Bills G.F."/>
            <person name="Liu X."/>
            <person name="An Z."/>
        </authorList>
    </citation>
    <scope>NUCLEOTIDE SEQUENCE [LARGE SCALE GENOMIC DNA]</scope>
    <source>
        <strain evidence="3">ATCC 20868 / MF5171</strain>
    </source>
</reference>
<dbReference type="OrthoDB" id="2582433at2759"/>
<dbReference type="PANTHER" id="PTHR12526">
    <property type="entry name" value="GLYCOSYLTRANSFERASE"/>
    <property type="match status" value="1"/>
</dbReference>
<feature type="transmembrane region" description="Helical" evidence="1">
    <location>
        <begin position="1333"/>
        <end position="1350"/>
    </location>
</feature>
<accession>S3D3K8</accession>
<organism evidence="2 3">
    <name type="scientific">Glarea lozoyensis (strain ATCC 20868 / MF5171)</name>
    <dbReference type="NCBI Taxonomy" id="1116229"/>
    <lineage>
        <taxon>Eukaryota</taxon>
        <taxon>Fungi</taxon>
        <taxon>Dikarya</taxon>
        <taxon>Ascomycota</taxon>
        <taxon>Pezizomycotina</taxon>
        <taxon>Leotiomycetes</taxon>
        <taxon>Helotiales</taxon>
        <taxon>Helotiaceae</taxon>
        <taxon>Glarea</taxon>
    </lineage>
</organism>
<feature type="transmembrane region" description="Helical" evidence="1">
    <location>
        <begin position="1050"/>
        <end position="1068"/>
    </location>
</feature>
<dbReference type="KEGG" id="glz:GLAREA_07488"/>
<name>S3D3K8_GLAL2</name>